<dbReference type="Proteomes" id="UP000707138">
    <property type="component" value="Unassembled WGS sequence"/>
</dbReference>
<evidence type="ECO:0000256" key="7">
    <source>
        <dbReference type="ARBA" id="ARBA00022777"/>
    </source>
</evidence>
<evidence type="ECO:0000256" key="11">
    <source>
        <dbReference type="HAMAP-Rule" id="MF_00109"/>
    </source>
</evidence>
<keyword evidence="14" id="KW-1185">Reference proteome</keyword>
<dbReference type="InterPro" id="IPR027417">
    <property type="entry name" value="P-loop_NTPase"/>
</dbReference>
<comment type="function">
    <text evidence="11">Catalyzes the specific phosphorylation of the 3-hydroxyl group of shikimic acid using ATP as a cosubstrate.</text>
</comment>
<dbReference type="PANTHER" id="PTHR21089">
    <property type="entry name" value="SHIKIMATE DEHYDROGENASE"/>
    <property type="match status" value="1"/>
</dbReference>
<accession>A0ABS2GJ39</accession>
<evidence type="ECO:0000256" key="3">
    <source>
        <dbReference type="ARBA" id="ARBA00012154"/>
    </source>
</evidence>
<dbReference type="SUPFAM" id="SSF52540">
    <property type="entry name" value="P-loop containing nucleoside triphosphate hydrolases"/>
    <property type="match status" value="1"/>
</dbReference>
<comment type="cofactor">
    <cofactor evidence="11">
        <name>Mg(2+)</name>
        <dbReference type="ChEBI" id="CHEBI:18420"/>
    </cofactor>
    <text evidence="11">Binds 1 Mg(2+) ion per subunit.</text>
</comment>
<dbReference type="Pfam" id="PF08501">
    <property type="entry name" value="Shikimate_dh_N"/>
    <property type="match status" value="1"/>
</dbReference>
<keyword evidence="5 11" id="KW-0808">Transferase</keyword>
<dbReference type="Gene3D" id="3.40.50.300">
    <property type="entry name" value="P-loop containing nucleotide triphosphate hydrolases"/>
    <property type="match status" value="1"/>
</dbReference>
<evidence type="ECO:0000256" key="5">
    <source>
        <dbReference type="ARBA" id="ARBA00022679"/>
    </source>
</evidence>
<evidence type="ECO:0000256" key="10">
    <source>
        <dbReference type="ARBA" id="ARBA00048567"/>
    </source>
</evidence>
<dbReference type="CDD" id="cd00464">
    <property type="entry name" value="SK"/>
    <property type="match status" value="1"/>
</dbReference>
<dbReference type="SUPFAM" id="SSF51735">
    <property type="entry name" value="NAD(P)-binding Rossmann-fold domains"/>
    <property type="match status" value="1"/>
</dbReference>
<keyword evidence="9 11" id="KW-0057">Aromatic amino acid biosynthesis</keyword>
<keyword evidence="11" id="KW-0460">Magnesium</keyword>
<evidence type="ECO:0000313" key="13">
    <source>
        <dbReference type="EMBL" id="MBM6913517.1"/>
    </source>
</evidence>
<evidence type="ECO:0000256" key="1">
    <source>
        <dbReference type="ARBA" id="ARBA00004842"/>
    </source>
</evidence>
<dbReference type="InterPro" id="IPR023000">
    <property type="entry name" value="Shikimate_kinase_CS"/>
</dbReference>
<dbReference type="HAMAP" id="MF_00109">
    <property type="entry name" value="Shikimate_kinase"/>
    <property type="match status" value="1"/>
</dbReference>
<keyword evidence="11" id="KW-0479">Metal-binding</keyword>
<evidence type="ECO:0000259" key="12">
    <source>
        <dbReference type="Pfam" id="PF08501"/>
    </source>
</evidence>
<feature type="binding site" evidence="11">
    <location>
        <position position="268"/>
    </location>
    <ligand>
        <name>Mg(2+)</name>
        <dbReference type="ChEBI" id="CHEBI:18420"/>
    </ligand>
</feature>
<evidence type="ECO:0000256" key="8">
    <source>
        <dbReference type="ARBA" id="ARBA00022840"/>
    </source>
</evidence>
<protein>
    <recommendedName>
        <fullName evidence="3 11">Shikimate kinase</fullName>
        <shortName evidence="11">SK</shortName>
        <ecNumber evidence="3 11">2.7.1.71</ecNumber>
    </recommendedName>
</protein>
<organism evidence="13 14">
    <name type="scientific">Veillonella magna</name>
    <dbReference type="NCBI Taxonomy" id="464322"/>
    <lineage>
        <taxon>Bacteria</taxon>
        <taxon>Bacillati</taxon>
        <taxon>Bacillota</taxon>
        <taxon>Negativicutes</taxon>
        <taxon>Veillonellales</taxon>
        <taxon>Veillonellaceae</taxon>
        <taxon>Veillonella</taxon>
    </lineage>
</organism>
<keyword evidence="8 11" id="KW-0067">ATP-binding</keyword>
<comment type="pathway">
    <text evidence="1 11">Metabolic intermediate biosynthesis; chorismate biosynthesis; chorismate from D-erythrose 4-phosphate and phosphoenolpyruvate: step 5/7.</text>
</comment>
<evidence type="ECO:0000256" key="9">
    <source>
        <dbReference type="ARBA" id="ARBA00023141"/>
    </source>
</evidence>
<comment type="catalytic activity">
    <reaction evidence="10 11">
        <text>shikimate + ATP = 3-phosphoshikimate + ADP + H(+)</text>
        <dbReference type="Rhea" id="RHEA:13121"/>
        <dbReference type="ChEBI" id="CHEBI:15378"/>
        <dbReference type="ChEBI" id="CHEBI:30616"/>
        <dbReference type="ChEBI" id="CHEBI:36208"/>
        <dbReference type="ChEBI" id="CHEBI:145989"/>
        <dbReference type="ChEBI" id="CHEBI:456216"/>
        <dbReference type="EC" id="2.7.1.71"/>
    </reaction>
</comment>
<comment type="subcellular location">
    <subcellularLocation>
        <location evidence="11">Cytoplasm</location>
    </subcellularLocation>
</comment>
<proteinExistence type="inferred from homology"/>
<feature type="binding site" evidence="11">
    <location>
        <position position="381"/>
    </location>
    <ligand>
        <name>substrate</name>
    </ligand>
</feature>
<dbReference type="Gene3D" id="3.40.50.10860">
    <property type="entry name" value="Leucine Dehydrogenase, chain A, domain 1"/>
    <property type="match status" value="1"/>
</dbReference>
<dbReference type="PANTHER" id="PTHR21089:SF1">
    <property type="entry name" value="BIFUNCTIONAL 3-DEHYDROQUINATE DEHYDRATASE_SHIKIMATE DEHYDROGENASE, CHLOROPLASTIC"/>
    <property type="match status" value="1"/>
</dbReference>
<feature type="domain" description="Shikimate dehydrogenase substrate binding N-terminal" evidence="12">
    <location>
        <begin position="9"/>
        <end position="82"/>
    </location>
</feature>
<feature type="binding site" evidence="11">
    <location>
        <position position="286"/>
    </location>
    <ligand>
        <name>substrate</name>
    </ligand>
</feature>
<gene>
    <name evidence="11" type="primary">aroK</name>
    <name evidence="13" type="ORF">H6A01_09330</name>
</gene>
<dbReference type="Pfam" id="PF01202">
    <property type="entry name" value="SKI"/>
    <property type="match status" value="1"/>
</dbReference>
<dbReference type="RefSeq" id="WP_205088391.1">
    <property type="nucleotide sequence ID" value="NZ_JACJLA010000022.1"/>
</dbReference>
<feature type="binding site" evidence="11">
    <location>
        <begin position="264"/>
        <end position="269"/>
    </location>
    <ligand>
        <name>ATP</name>
        <dbReference type="ChEBI" id="CHEBI:30616"/>
    </ligand>
</feature>
<feature type="binding site" evidence="11">
    <location>
        <position position="309"/>
    </location>
    <ligand>
        <name>substrate</name>
    </ligand>
</feature>
<sequence length="418" mass="46812">MSHTPAFGLLGRTLGHSYSPEIHAALGNPVYTLFEKEPHQLEPFLADPELRGINITIPYKQDVMPYCTRLSDTAKKIGCVNTMVRRPDGWFGHNTDYNGFVFLLKNAGIDVAGKDVLILGDGATSGTIHTVVTDLGATHTTHVSRNNAPFYEDIADFYDTAQIIINATPVGMYPKSPRRLIDIRPFKHLEGVADVIYNPYRTQLLIDAEEMGIPYSDGLPMLVAQGVYAAELFMNTQFPIERIREMITAMRSAQENIILIGMPGVGKTTIGEALAKETGRPLLDCDAIFEERYEHPSQYIKNHGEPAFRKKETEILNDLCKENGAIIATGGGVITRPENYALLRQNGRIYWIQRPLESLDTADRILSTGGIGRLRELARVRYPLYEAFSQAQCDCTDAMAAVRFIKEEFYEHFNHQRA</sequence>
<comment type="subunit">
    <text evidence="11">Monomer.</text>
</comment>
<dbReference type="InterPro" id="IPR031322">
    <property type="entry name" value="Shikimate/glucono_kinase"/>
</dbReference>
<keyword evidence="6 11" id="KW-0547">Nucleotide-binding</keyword>
<keyword evidence="7 11" id="KW-0418">Kinase</keyword>
<dbReference type="InterPro" id="IPR013708">
    <property type="entry name" value="Shikimate_DH-bd_N"/>
</dbReference>
<evidence type="ECO:0000256" key="2">
    <source>
        <dbReference type="ARBA" id="ARBA00004871"/>
    </source>
</evidence>
<feature type="binding site" evidence="11">
    <location>
        <position position="331"/>
    </location>
    <ligand>
        <name>substrate</name>
    </ligand>
</feature>
<dbReference type="EC" id="2.7.1.71" evidence="3 11"/>
<dbReference type="InterPro" id="IPR046346">
    <property type="entry name" value="Aminoacid_DH-like_N_sf"/>
</dbReference>
<evidence type="ECO:0000313" key="14">
    <source>
        <dbReference type="Proteomes" id="UP000707138"/>
    </source>
</evidence>
<dbReference type="SUPFAM" id="SSF53223">
    <property type="entry name" value="Aminoacid dehydrogenase-like, N-terminal domain"/>
    <property type="match status" value="1"/>
</dbReference>
<comment type="caution">
    <text evidence="13">The sequence shown here is derived from an EMBL/GenBank/DDBJ whole genome shotgun (WGS) entry which is preliminary data.</text>
</comment>
<comment type="similarity">
    <text evidence="11">Belongs to the shikimate kinase family.</text>
</comment>
<feature type="binding site" evidence="11">
    <location>
        <position position="373"/>
    </location>
    <ligand>
        <name>ATP</name>
        <dbReference type="ChEBI" id="CHEBI:30616"/>
    </ligand>
</feature>
<comment type="pathway">
    <text evidence="2">Metabolic intermediate biosynthesis; chorismate biosynthesis; chorismate from D-erythrose 4-phosphate and phosphoenolpyruvate: step 4/7.</text>
</comment>
<dbReference type="EMBL" id="JACJLA010000022">
    <property type="protein sequence ID" value="MBM6913517.1"/>
    <property type="molecule type" value="Genomic_DNA"/>
</dbReference>
<keyword evidence="11" id="KW-0963">Cytoplasm</keyword>
<dbReference type="InterPro" id="IPR022893">
    <property type="entry name" value="Shikimate_DH_fam"/>
</dbReference>
<name>A0ABS2GJ39_9FIRM</name>
<dbReference type="InterPro" id="IPR036291">
    <property type="entry name" value="NAD(P)-bd_dom_sf"/>
</dbReference>
<dbReference type="PRINTS" id="PR01100">
    <property type="entry name" value="SHIKIMTKNASE"/>
</dbReference>
<keyword evidence="4 11" id="KW-0028">Amino-acid biosynthesis</keyword>
<evidence type="ECO:0000256" key="4">
    <source>
        <dbReference type="ARBA" id="ARBA00022605"/>
    </source>
</evidence>
<dbReference type="InterPro" id="IPR000623">
    <property type="entry name" value="Shikimate_kinase/TSH1"/>
</dbReference>
<dbReference type="CDD" id="cd01065">
    <property type="entry name" value="NAD_bind_Shikimate_DH"/>
    <property type="match status" value="1"/>
</dbReference>
<dbReference type="PROSITE" id="PS01128">
    <property type="entry name" value="SHIKIMATE_KINASE"/>
    <property type="match status" value="1"/>
</dbReference>
<dbReference type="Gene3D" id="3.40.50.720">
    <property type="entry name" value="NAD(P)-binding Rossmann-like Domain"/>
    <property type="match status" value="1"/>
</dbReference>
<evidence type="ECO:0000256" key="6">
    <source>
        <dbReference type="ARBA" id="ARBA00022741"/>
    </source>
</evidence>
<reference evidence="13 14" key="1">
    <citation type="journal article" date="2021" name="Sci. Rep.">
        <title>The distribution of antibiotic resistance genes in chicken gut microbiota commensals.</title>
        <authorList>
            <person name="Juricova H."/>
            <person name="Matiasovicova J."/>
            <person name="Kubasova T."/>
            <person name="Cejkova D."/>
            <person name="Rychlik I."/>
        </authorList>
    </citation>
    <scope>NUCLEOTIDE SEQUENCE [LARGE SCALE GENOMIC DNA]</scope>
    <source>
        <strain evidence="13 14">An537</strain>
    </source>
</reference>
<comment type="caution">
    <text evidence="11">Lacks conserved residue(s) required for the propagation of feature annotation.</text>
</comment>